<dbReference type="EMBL" id="AWSO01000174">
    <property type="protein sequence ID" value="ESK93834.1"/>
    <property type="molecule type" value="Genomic_DNA"/>
</dbReference>
<sequence>MTSTEQKIPKQPLHPSVVSKLDPDYVEFHNNFLQYITPPHTLPWDPAIRNAPAVPGGTLPLKVGKTQDLDLTQTKFRAFTPEGEPPSTGWPVFIFFHGGGWTFGSIDSENSFSTNMCVRAKCVVISVDYRLAPEHKYPIAVEDAVESLQWVIKHGKQVLNVDLNKIAVGGSSSGGNLAAILALKAAEPSFTPPLPSPLVFQLLIVPVTDNTAIADPGGLWEENKLSPWLSPDRMNWFKKNYLPNEEDWTKWDASPIFAPKELMKKTPNTWIGIAEMDILSKEGILYGEKLKEAGVEEVETVVYKGGPHPIMAMDCEYSFFCEQRWNVAHWYRPLRQLWIIFSVSSADAQLFDAILITLHLVPSSWEPNSFRTLPRLWPRYLVRHNDLPAPHVSINP</sequence>
<dbReference type="PANTHER" id="PTHR48081">
    <property type="entry name" value="AB HYDROLASE SUPERFAMILY PROTEIN C4A8.06C"/>
    <property type="match status" value="1"/>
</dbReference>
<comment type="caution">
    <text evidence="3">The sequence shown here is derived from an EMBL/GenBank/DDBJ whole genome shotgun (WGS) entry which is preliminary data.</text>
</comment>
<gene>
    <name evidence="3" type="ORF">Moror_13084</name>
</gene>
<feature type="domain" description="Alpha/beta hydrolase fold-3" evidence="2">
    <location>
        <begin position="94"/>
        <end position="310"/>
    </location>
</feature>
<dbReference type="Pfam" id="PF07859">
    <property type="entry name" value="Abhydrolase_3"/>
    <property type="match status" value="1"/>
</dbReference>
<proteinExistence type="predicted"/>
<dbReference type="HOGENOM" id="CLU_012494_6_2_1"/>
<dbReference type="AlphaFoldDB" id="V2YQ82"/>
<dbReference type="SUPFAM" id="SSF53474">
    <property type="entry name" value="alpha/beta-Hydrolases"/>
    <property type="match status" value="1"/>
</dbReference>
<dbReference type="Gene3D" id="3.40.50.1820">
    <property type="entry name" value="alpha/beta hydrolase"/>
    <property type="match status" value="1"/>
</dbReference>
<protein>
    <submittedName>
        <fullName evidence="3">Lipase from carbohydrate esterase family ce10</fullName>
    </submittedName>
</protein>
<evidence type="ECO:0000259" key="2">
    <source>
        <dbReference type="Pfam" id="PF07859"/>
    </source>
</evidence>
<keyword evidence="4" id="KW-1185">Reference proteome</keyword>
<dbReference type="InterPro" id="IPR013094">
    <property type="entry name" value="AB_hydrolase_3"/>
</dbReference>
<dbReference type="InterPro" id="IPR029058">
    <property type="entry name" value="AB_hydrolase_fold"/>
</dbReference>
<dbReference type="KEGG" id="mrr:Moror_13084"/>
<evidence type="ECO:0000313" key="3">
    <source>
        <dbReference type="EMBL" id="ESK93834.1"/>
    </source>
</evidence>
<dbReference type="OrthoDB" id="408631at2759"/>
<accession>V2YQ82</accession>
<dbReference type="PANTHER" id="PTHR48081:SF8">
    <property type="entry name" value="ALPHA_BETA HYDROLASE FOLD-3 DOMAIN-CONTAINING PROTEIN-RELATED"/>
    <property type="match status" value="1"/>
</dbReference>
<organism evidence="3 4">
    <name type="scientific">Moniliophthora roreri (strain MCA 2997)</name>
    <name type="common">Cocoa frosty pod rot fungus</name>
    <name type="synonym">Crinipellis roreri</name>
    <dbReference type="NCBI Taxonomy" id="1381753"/>
    <lineage>
        <taxon>Eukaryota</taxon>
        <taxon>Fungi</taxon>
        <taxon>Dikarya</taxon>
        <taxon>Basidiomycota</taxon>
        <taxon>Agaricomycotina</taxon>
        <taxon>Agaricomycetes</taxon>
        <taxon>Agaricomycetidae</taxon>
        <taxon>Agaricales</taxon>
        <taxon>Marasmiineae</taxon>
        <taxon>Marasmiaceae</taxon>
        <taxon>Moniliophthora</taxon>
    </lineage>
</organism>
<evidence type="ECO:0000313" key="4">
    <source>
        <dbReference type="Proteomes" id="UP000017559"/>
    </source>
</evidence>
<dbReference type="InterPro" id="IPR050300">
    <property type="entry name" value="GDXG_lipolytic_enzyme"/>
</dbReference>
<reference evidence="3 4" key="1">
    <citation type="journal article" date="2014" name="BMC Genomics">
        <title>Genome and secretome analysis of the hemibiotrophic fungal pathogen, Moniliophthora roreri, which causes frosty pod rot disease of cacao: mechanisms of the biotrophic and necrotrophic phases.</title>
        <authorList>
            <person name="Meinhardt L.W."/>
            <person name="Costa G.G.L."/>
            <person name="Thomazella D.P.T."/>
            <person name="Teixeira P.J.P.L."/>
            <person name="Carazzolle M.F."/>
            <person name="Schuster S.C."/>
            <person name="Carlson J.E."/>
            <person name="Guiltinan M.J."/>
            <person name="Mieczkowski P."/>
            <person name="Farmer A."/>
            <person name="Ramaraj T."/>
            <person name="Crozier J."/>
            <person name="Davis R.E."/>
            <person name="Shao J."/>
            <person name="Melnick R.L."/>
            <person name="Pereira G.A.G."/>
            <person name="Bailey B.A."/>
        </authorList>
    </citation>
    <scope>NUCLEOTIDE SEQUENCE [LARGE SCALE GENOMIC DNA]</scope>
    <source>
        <strain evidence="3 4">MCA 2997</strain>
    </source>
</reference>
<evidence type="ECO:0000256" key="1">
    <source>
        <dbReference type="ARBA" id="ARBA00022801"/>
    </source>
</evidence>
<dbReference type="Proteomes" id="UP000017559">
    <property type="component" value="Unassembled WGS sequence"/>
</dbReference>
<dbReference type="GO" id="GO:0016787">
    <property type="term" value="F:hydrolase activity"/>
    <property type="evidence" value="ECO:0007669"/>
    <property type="project" value="UniProtKB-KW"/>
</dbReference>
<name>V2YQ82_MONRO</name>
<keyword evidence="1" id="KW-0378">Hydrolase</keyword>